<evidence type="ECO:0000256" key="1">
    <source>
        <dbReference type="ARBA" id="ARBA00001964"/>
    </source>
</evidence>
<dbReference type="FunFam" id="3.40.50.970:FF:000129">
    <property type="entry name" value="Transketolase"/>
    <property type="match status" value="1"/>
</dbReference>
<feature type="domain" description="Transketolase-like pyrimidine-binding" evidence="4">
    <location>
        <begin position="16"/>
        <end position="181"/>
    </location>
</feature>
<dbReference type="PANTHER" id="PTHR43825">
    <property type="entry name" value="PYRUVATE DEHYDROGENASE E1 COMPONENT"/>
    <property type="match status" value="1"/>
</dbReference>
<dbReference type="PANTHER" id="PTHR43825:SF1">
    <property type="entry name" value="TRANSKETOLASE-LIKE PYRIMIDINE-BINDING DOMAIN-CONTAINING PROTEIN"/>
    <property type="match status" value="1"/>
</dbReference>
<keyword evidence="6" id="KW-1185">Reference proteome</keyword>
<dbReference type="Gene3D" id="3.40.50.920">
    <property type="match status" value="1"/>
</dbReference>
<dbReference type="GO" id="GO:0000287">
    <property type="term" value="F:magnesium ion binding"/>
    <property type="evidence" value="ECO:0007669"/>
    <property type="project" value="UniProtKB-ARBA"/>
</dbReference>
<dbReference type="CDD" id="cd07033">
    <property type="entry name" value="TPP_PYR_DXS_TK_like"/>
    <property type="match status" value="1"/>
</dbReference>
<gene>
    <name evidence="5" type="ORF">EUA98_09830</name>
</gene>
<dbReference type="OrthoDB" id="8732661at2"/>
<comment type="cofactor">
    <cofactor evidence="1">
        <name>thiamine diphosphate</name>
        <dbReference type="ChEBI" id="CHEBI:58937"/>
    </cofactor>
</comment>
<evidence type="ECO:0000313" key="6">
    <source>
        <dbReference type="Proteomes" id="UP000293764"/>
    </source>
</evidence>
<dbReference type="InterPro" id="IPR009014">
    <property type="entry name" value="Transketo_C/PFOR_II"/>
</dbReference>
<dbReference type="SUPFAM" id="SSF52922">
    <property type="entry name" value="TK C-terminal domain-like"/>
    <property type="match status" value="1"/>
</dbReference>
<dbReference type="Pfam" id="PF02780">
    <property type="entry name" value="Transketolase_C"/>
    <property type="match status" value="1"/>
</dbReference>
<protein>
    <submittedName>
        <fullName evidence="5">Transketolase family protein</fullName>
    </submittedName>
</protein>
<evidence type="ECO:0000259" key="4">
    <source>
        <dbReference type="SMART" id="SM00861"/>
    </source>
</evidence>
<dbReference type="SUPFAM" id="SSF52518">
    <property type="entry name" value="Thiamin diphosphate-binding fold (THDP-binding)"/>
    <property type="match status" value="1"/>
</dbReference>
<dbReference type="Pfam" id="PF02779">
    <property type="entry name" value="Transket_pyr"/>
    <property type="match status" value="1"/>
</dbReference>
<organism evidence="5 6">
    <name type="scientific">Pengzhenrongella frigida</name>
    <dbReference type="NCBI Taxonomy" id="1259133"/>
    <lineage>
        <taxon>Bacteria</taxon>
        <taxon>Bacillati</taxon>
        <taxon>Actinomycetota</taxon>
        <taxon>Actinomycetes</taxon>
        <taxon>Micrococcales</taxon>
        <taxon>Pengzhenrongella</taxon>
    </lineage>
</organism>
<comment type="caution">
    <text evidence="5">The sequence shown here is derived from an EMBL/GenBank/DDBJ whole genome shotgun (WGS) entry which is preliminary data.</text>
</comment>
<name>A0A4Q5MZB1_9MICO</name>
<accession>A0A4Q5MZB1</accession>
<dbReference type="InterPro" id="IPR005475">
    <property type="entry name" value="Transketolase-like_Pyr-bd"/>
</dbReference>
<dbReference type="AlphaFoldDB" id="A0A4Q5MZB1"/>
<comment type="similarity">
    <text evidence="2">Belongs to the transketolase family.</text>
</comment>
<dbReference type="Proteomes" id="UP000293764">
    <property type="component" value="Unassembled WGS sequence"/>
</dbReference>
<keyword evidence="3" id="KW-0786">Thiamine pyrophosphate</keyword>
<evidence type="ECO:0000256" key="2">
    <source>
        <dbReference type="ARBA" id="ARBA00007131"/>
    </source>
</evidence>
<dbReference type="Gene3D" id="3.40.50.970">
    <property type="match status" value="1"/>
</dbReference>
<dbReference type="EMBL" id="SDWW01000020">
    <property type="protein sequence ID" value="RYV51182.1"/>
    <property type="molecule type" value="Genomic_DNA"/>
</dbReference>
<proteinExistence type="inferred from homology"/>
<evidence type="ECO:0000256" key="3">
    <source>
        <dbReference type="ARBA" id="ARBA00023052"/>
    </source>
</evidence>
<dbReference type="RefSeq" id="WP_130102504.1">
    <property type="nucleotide sequence ID" value="NZ_SDWW01000020.1"/>
</dbReference>
<dbReference type="SMART" id="SM00861">
    <property type="entry name" value="Transket_pyr"/>
    <property type="match status" value="1"/>
</dbReference>
<evidence type="ECO:0000313" key="5">
    <source>
        <dbReference type="EMBL" id="RYV51182.1"/>
    </source>
</evidence>
<dbReference type="InterPro" id="IPR051157">
    <property type="entry name" value="PDH/Transketolase"/>
</dbReference>
<dbReference type="InterPro" id="IPR033248">
    <property type="entry name" value="Transketolase_C"/>
</dbReference>
<reference evidence="5 6" key="1">
    <citation type="submission" date="2019-01" db="EMBL/GenBank/DDBJ databases">
        <title>Novel species of Cellulomonas.</title>
        <authorList>
            <person name="Liu Q."/>
            <person name="Xin Y.-H."/>
        </authorList>
    </citation>
    <scope>NUCLEOTIDE SEQUENCE [LARGE SCALE GENOMIC DNA]</scope>
    <source>
        <strain evidence="5 6">HLT2-17</strain>
    </source>
</reference>
<sequence length="322" mass="33458">MTALTASAPRAERALHDCRDAYAATLIELAAADPRVVVVVNDSTGSSKLGEFGKQFPDRLINVGIAEQDMVGVGAGLANGGKIPFVSAASCFLTARALEQIKVDAAYSNNNIKLCGMSPGMAYGELGATHHSIEDLAWLRVIPNLTVIVPADPVETAQALRWAAEHTGPVFVRVSRMGVPDVNPAGYEFVPGRAVTLREGTDVTIIATGTVVSRALDAADDLALAGISARVLSMPTIKPIDTDAIVAAARETGAIVTVEEALTSGGLGGAVAETVVRHHPVPMRFVGVPDAFAPTGSTSWLFDHFGISAAGIDAAVRDVLDR</sequence>
<dbReference type="InterPro" id="IPR029061">
    <property type="entry name" value="THDP-binding"/>
</dbReference>